<dbReference type="EMBL" id="JAENIJ010000011">
    <property type="protein sequence ID" value="MBK1882486.1"/>
    <property type="molecule type" value="Genomic_DNA"/>
</dbReference>
<dbReference type="CDD" id="cd03801">
    <property type="entry name" value="GT4_PimA-like"/>
    <property type="match status" value="1"/>
</dbReference>
<evidence type="ECO:0000259" key="4">
    <source>
        <dbReference type="Pfam" id="PF13439"/>
    </source>
</evidence>
<reference evidence="5" key="1">
    <citation type="submission" date="2021-01" db="EMBL/GenBank/DDBJ databases">
        <title>Modified the classification status of verrucomicrobia.</title>
        <authorList>
            <person name="Feng X."/>
        </authorList>
    </citation>
    <scope>NUCLEOTIDE SEQUENCE</scope>
    <source>
        <strain evidence="5">KCTC 22041</strain>
    </source>
</reference>
<dbReference type="Gene3D" id="3.40.50.2000">
    <property type="entry name" value="Glycogen Phosphorylase B"/>
    <property type="match status" value="2"/>
</dbReference>
<dbReference type="SUPFAM" id="SSF53756">
    <property type="entry name" value="UDP-Glycosyltransferase/glycogen phosphorylase"/>
    <property type="match status" value="1"/>
</dbReference>
<sequence length="396" mass="44829">MTRLNVLQIFSRYLHYGGEEGSVFRIGDALQARHNLEYFINSSEELTRGNLLRKFTVPLRAFYNYPILKTLDKYQKIGRFDCWQIHNVFPSISPGAYSLAFKLGIPIIHYLHNYKLGCANGFMFHHGKENRDCIHGNFWPAIRDRTWHDSFAHTAVMGGILAYSRSRLKVLDRITRWIAISQAQKDIHVQMGIPSDRIDVVPHFLKTTPGVSPPPFPANGHGLFVGRLSPEKGVDRLLHAWTKISPDRKLVIMGDGPEMEPLKALTIKLNLKNVVFTGFLARNAQAEVWKETAFSIVPSIWQEPFGMVVLEAWAKARPVVAHSIGALPEIIRDGEDGFLADPNAPEALSTALERAFSNTTDLRQMGLTGLNRLNSDYNKLTWLDRIDDVYRKAGLL</sequence>
<keyword evidence="2" id="KW-0808">Transferase</keyword>
<dbReference type="Pfam" id="PF00534">
    <property type="entry name" value="Glycos_transf_1"/>
    <property type="match status" value="1"/>
</dbReference>
<keyword evidence="6" id="KW-1185">Reference proteome</keyword>
<dbReference type="Proteomes" id="UP000603141">
    <property type="component" value="Unassembled WGS sequence"/>
</dbReference>
<evidence type="ECO:0000256" key="1">
    <source>
        <dbReference type="ARBA" id="ARBA00022676"/>
    </source>
</evidence>
<evidence type="ECO:0000259" key="3">
    <source>
        <dbReference type="Pfam" id="PF00534"/>
    </source>
</evidence>
<gene>
    <name evidence="5" type="ORF">JIN85_08670</name>
</gene>
<dbReference type="GO" id="GO:0016757">
    <property type="term" value="F:glycosyltransferase activity"/>
    <property type="evidence" value="ECO:0007669"/>
    <property type="project" value="UniProtKB-KW"/>
</dbReference>
<accession>A0A934VQU9</accession>
<dbReference type="InterPro" id="IPR001296">
    <property type="entry name" value="Glyco_trans_1"/>
</dbReference>
<evidence type="ECO:0000313" key="5">
    <source>
        <dbReference type="EMBL" id="MBK1882486.1"/>
    </source>
</evidence>
<dbReference type="AlphaFoldDB" id="A0A934VQU9"/>
<comment type="caution">
    <text evidence="5">The sequence shown here is derived from an EMBL/GenBank/DDBJ whole genome shotgun (WGS) entry which is preliminary data.</text>
</comment>
<dbReference type="Pfam" id="PF13439">
    <property type="entry name" value="Glyco_transf_4"/>
    <property type="match status" value="1"/>
</dbReference>
<feature type="domain" description="Glycosyl transferase family 1" evidence="3">
    <location>
        <begin position="223"/>
        <end position="365"/>
    </location>
</feature>
<dbReference type="PANTHER" id="PTHR12526">
    <property type="entry name" value="GLYCOSYLTRANSFERASE"/>
    <property type="match status" value="1"/>
</dbReference>
<dbReference type="InterPro" id="IPR028098">
    <property type="entry name" value="Glyco_trans_4-like_N"/>
</dbReference>
<feature type="domain" description="Glycosyltransferase subfamily 4-like N-terminal" evidence="4">
    <location>
        <begin position="16"/>
        <end position="205"/>
    </location>
</feature>
<evidence type="ECO:0000313" key="6">
    <source>
        <dbReference type="Proteomes" id="UP000603141"/>
    </source>
</evidence>
<name>A0A934VQU9_9BACT</name>
<dbReference type="RefSeq" id="WP_200269671.1">
    <property type="nucleotide sequence ID" value="NZ_JAENIJ010000011.1"/>
</dbReference>
<keyword evidence="1" id="KW-0328">Glycosyltransferase</keyword>
<dbReference type="PANTHER" id="PTHR12526:SF510">
    <property type="entry name" value="D-INOSITOL 3-PHOSPHATE GLYCOSYLTRANSFERASE"/>
    <property type="match status" value="1"/>
</dbReference>
<evidence type="ECO:0000256" key="2">
    <source>
        <dbReference type="ARBA" id="ARBA00022679"/>
    </source>
</evidence>
<organism evidence="5 6">
    <name type="scientific">Luteolibacter pohnpeiensis</name>
    <dbReference type="NCBI Taxonomy" id="454153"/>
    <lineage>
        <taxon>Bacteria</taxon>
        <taxon>Pseudomonadati</taxon>
        <taxon>Verrucomicrobiota</taxon>
        <taxon>Verrucomicrobiia</taxon>
        <taxon>Verrucomicrobiales</taxon>
        <taxon>Verrucomicrobiaceae</taxon>
        <taxon>Luteolibacter</taxon>
    </lineage>
</organism>
<proteinExistence type="predicted"/>
<protein>
    <submittedName>
        <fullName evidence="5">Glycosyltransferase family 4 protein</fullName>
    </submittedName>
</protein>